<dbReference type="AlphaFoldDB" id="A0A8X6UJ40"/>
<proteinExistence type="predicted"/>
<reference evidence="1" key="1">
    <citation type="submission" date="2020-08" db="EMBL/GenBank/DDBJ databases">
        <title>Multicomponent nature underlies the extraordinary mechanical properties of spider dragline silk.</title>
        <authorList>
            <person name="Kono N."/>
            <person name="Nakamura H."/>
            <person name="Mori M."/>
            <person name="Yoshida Y."/>
            <person name="Ohtoshi R."/>
            <person name="Malay A.D."/>
            <person name="Moran D.A.P."/>
            <person name="Tomita M."/>
            <person name="Numata K."/>
            <person name="Arakawa K."/>
        </authorList>
    </citation>
    <scope>NUCLEOTIDE SEQUENCE</scope>
</reference>
<sequence length="42" mass="4617">MFIIAHSSISYKVKPVSHMIVHVPIVATTIGEIEVNIVGRTQ</sequence>
<comment type="caution">
    <text evidence="1">The sequence shown here is derived from an EMBL/GenBank/DDBJ whole genome shotgun (WGS) entry which is preliminary data.</text>
</comment>
<dbReference type="Proteomes" id="UP000887013">
    <property type="component" value="Unassembled WGS sequence"/>
</dbReference>
<organism evidence="1 2">
    <name type="scientific">Nephila pilipes</name>
    <name type="common">Giant wood spider</name>
    <name type="synonym">Nephila maculata</name>
    <dbReference type="NCBI Taxonomy" id="299642"/>
    <lineage>
        <taxon>Eukaryota</taxon>
        <taxon>Metazoa</taxon>
        <taxon>Ecdysozoa</taxon>
        <taxon>Arthropoda</taxon>
        <taxon>Chelicerata</taxon>
        <taxon>Arachnida</taxon>
        <taxon>Araneae</taxon>
        <taxon>Araneomorphae</taxon>
        <taxon>Entelegynae</taxon>
        <taxon>Araneoidea</taxon>
        <taxon>Nephilidae</taxon>
        <taxon>Nephila</taxon>
    </lineage>
</organism>
<keyword evidence="2" id="KW-1185">Reference proteome</keyword>
<name>A0A8X6UJ40_NEPPI</name>
<evidence type="ECO:0000313" key="1">
    <source>
        <dbReference type="EMBL" id="GFU15427.1"/>
    </source>
</evidence>
<dbReference type="OrthoDB" id="7371522at2759"/>
<protein>
    <submittedName>
        <fullName evidence="1">Uncharacterized protein</fullName>
    </submittedName>
</protein>
<feature type="non-terminal residue" evidence="1">
    <location>
        <position position="42"/>
    </location>
</feature>
<accession>A0A8X6UJ40</accession>
<evidence type="ECO:0000313" key="2">
    <source>
        <dbReference type="Proteomes" id="UP000887013"/>
    </source>
</evidence>
<dbReference type="EMBL" id="BMAW01126145">
    <property type="protein sequence ID" value="GFU15427.1"/>
    <property type="molecule type" value="Genomic_DNA"/>
</dbReference>
<gene>
    <name evidence="1" type="ORF">NPIL_559611</name>
</gene>